<feature type="region of interest" description="Disordered" evidence="1">
    <location>
        <begin position="125"/>
        <end position="151"/>
    </location>
</feature>
<feature type="region of interest" description="Disordered" evidence="1">
    <location>
        <begin position="736"/>
        <end position="757"/>
    </location>
</feature>
<dbReference type="Proteomes" id="UP000198372">
    <property type="component" value="Unassembled WGS sequence"/>
</dbReference>
<dbReference type="PANTHER" id="PTHR13384:SF19">
    <property type="entry name" value="G PATCH DOMAIN-CONTAINING PROTEIN 1"/>
    <property type="match status" value="1"/>
</dbReference>
<dbReference type="InterPro" id="IPR011666">
    <property type="entry name" value="DUF1604"/>
</dbReference>
<feature type="region of interest" description="Disordered" evidence="1">
    <location>
        <begin position="809"/>
        <end position="971"/>
    </location>
</feature>
<dbReference type="Pfam" id="PF26093">
    <property type="entry name" value="HTH_TGH"/>
    <property type="match status" value="1"/>
</dbReference>
<sequence length="1037" mass="113238">MASSRLRRRLDHDPDAASQYANLDQSFVEIGTALPSLASTKRDTNEFKPLWEQEVFDEQGRKRLHGAFTGGFSAGYYNTVGSKEGWTPSTFKSSRAKPSINDDKRTSSRSSVIDAAKQFMDQEDLEELASSRQLETSSSYSAPPPPSSTYDPLMGLFGHATPSTSYPTIAPAQASLASWVEPSSSRIGAELMRKMGWRPGQGCGPRVTRAQRKKQALEFGIELDINEEGEEDDVERSRYYYAPLDRPLMLLSAVSASQEKGRGLGYDRLGGREGERRRKMQEERLSEGIERKAGIGDGEDPYGESEQMRSSRVELVDVMIDDDDNDDDEGMERMGRKRDETRRGKDETFHDGVKVLSAFVLDHEPYEPPTSSQLPPNPPKDWRPNPTKIWADEQAEAMGTAAVASAQPGKEDRGHTQLSADQRGRLLGEKLPAPPPKSVFEYLSSKGKERLSTLSTIGYLPPSSVTSSGTSSNLTPLGGNRSHISRPPPPAQEPDEEFTIPSLDSSTASLALRGFQPFSSASTSPDPTRQARYTLFLQYSAHQLPPSIQGFPFGPRSLPLSSPSNSTSTLTLTRLQTMKELNKELRDYVAAAKVFKPVSGMLGNRFTSGTSASALLVPHVEPGLYTPPVKRTVEVQGLVEPVVDEKFKLTRTTTVFKPDKLVCKRFGVVDPFSVRKGEQDEEGGNVGGKWKEANLEGEFKVHLESNKAGTGMGRKVGDVLGKESMDQLMREANAGAAAAGRPIMDPTTSKDDSQHPIDPTVLVNSTGLKNAQAPLPTLETVGLGDDERQGEETLTYEKAPRDIFEAIFKESDEEDSDDDEEGNFPLEGTREVVVDVDAEAVEGQGEGKVESGASAPKMDPTMAPSGPTLAETTTLLSSETVVDYKPTFVNRSSNKSAGKDKNKDKKKQKKDKDKRKAVMLSFDMGDEDGEGDGNGGGGGGGERGKVVKKVKKDKKRGGKREEMKVEVGKKQMDMVDEVDEWEEAPSIVHPSILASTSGSSSKYRSEEEKGELVVGSLRQVSKIAFEPVKRARAADLF</sequence>
<feature type="compositionally biased region" description="Gly residues" evidence="1">
    <location>
        <begin position="932"/>
        <end position="941"/>
    </location>
</feature>
<feature type="region of interest" description="Disordered" evidence="1">
    <location>
        <begin position="264"/>
        <end position="286"/>
    </location>
</feature>
<protein>
    <submittedName>
        <fullName evidence="3">BQ2448_80 protein</fullName>
    </submittedName>
</protein>
<feature type="region of interest" description="Disordered" evidence="1">
    <location>
        <begin position="461"/>
        <end position="499"/>
    </location>
</feature>
<proteinExistence type="predicted"/>
<feature type="compositionally biased region" description="Basic and acidic residues" evidence="1">
    <location>
        <begin position="269"/>
        <end position="286"/>
    </location>
</feature>
<feature type="region of interest" description="Disordered" evidence="1">
    <location>
        <begin position="364"/>
        <end position="417"/>
    </location>
</feature>
<dbReference type="PROSITE" id="PS50174">
    <property type="entry name" value="G_PATCH"/>
    <property type="match status" value="1"/>
</dbReference>
<feature type="domain" description="G-patch" evidence="2">
    <location>
        <begin position="184"/>
        <end position="204"/>
    </location>
</feature>
<feature type="region of interest" description="Disordered" evidence="1">
    <location>
        <begin position="321"/>
        <end position="347"/>
    </location>
</feature>
<dbReference type="AlphaFoldDB" id="A0A238F5F2"/>
<dbReference type="Pfam" id="PF07713">
    <property type="entry name" value="DUF1604"/>
    <property type="match status" value="1"/>
</dbReference>
<feature type="compositionally biased region" description="Acidic residues" evidence="1">
    <location>
        <begin position="321"/>
        <end position="330"/>
    </location>
</feature>
<dbReference type="Pfam" id="PF01585">
    <property type="entry name" value="G-patch"/>
    <property type="match status" value="1"/>
</dbReference>
<evidence type="ECO:0000256" key="1">
    <source>
        <dbReference type="SAM" id="MobiDB-lite"/>
    </source>
</evidence>
<dbReference type="EMBL" id="FMSP01000003">
    <property type="protein sequence ID" value="SCV67959.1"/>
    <property type="molecule type" value="Genomic_DNA"/>
</dbReference>
<keyword evidence="4" id="KW-1185">Reference proteome</keyword>
<gene>
    <name evidence="3" type="ORF">BQ2448_80</name>
</gene>
<dbReference type="OrthoDB" id="20507at2759"/>
<dbReference type="GO" id="GO:0006397">
    <property type="term" value="P:mRNA processing"/>
    <property type="evidence" value="ECO:0007669"/>
    <property type="project" value="InterPro"/>
</dbReference>
<feature type="compositionally biased region" description="Acidic residues" evidence="1">
    <location>
        <begin position="811"/>
        <end position="822"/>
    </location>
</feature>
<reference evidence="4" key="1">
    <citation type="submission" date="2016-09" db="EMBL/GenBank/DDBJ databases">
        <authorList>
            <person name="Jeantristanb JTB J.-T."/>
            <person name="Ricardo R."/>
        </authorList>
    </citation>
    <scope>NUCLEOTIDE SEQUENCE [LARGE SCALE GENOMIC DNA]</scope>
</reference>
<dbReference type="GO" id="GO:0003723">
    <property type="term" value="F:RNA binding"/>
    <property type="evidence" value="ECO:0007669"/>
    <property type="project" value="TreeGrafter"/>
</dbReference>
<dbReference type="PANTHER" id="PTHR13384">
    <property type="entry name" value="G PATCH DOMAIN-CONTAINING PROTEIN 1"/>
    <property type="match status" value="1"/>
</dbReference>
<name>A0A238F5F2_9BASI</name>
<feature type="compositionally biased region" description="Low complexity" evidence="1">
    <location>
        <begin position="871"/>
        <end position="881"/>
    </location>
</feature>
<feature type="region of interest" description="Disordered" evidence="1">
    <location>
        <begin position="87"/>
        <end position="111"/>
    </location>
</feature>
<dbReference type="InterPro" id="IPR000467">
    <property type="entry name" value="G_patch_dom"/>
</dbReference>
<feature type="compositionally biased region" description="Basic residues" evidence="1">
    <location>
        <begin position="946"/>
        <end position="958"/>
    </location>
</feature>
<feature type="compositionally biased region" description="Basic and acidic residues" evidence="1">
    <location>
        <begin position="331"/>
        <end position="347"/>
    </location>
</feature>
<organism evidence="3 4">
    <name type="scientific">Microbotryum intermedium</name>
    <dbReference type="NCBI Taxonomy" id="269621"/>
    <lineage>
        <taxon>Eukaryota</taxon>
        <taxon>Fungi</taxon>
        <taxon>Dikarya</taxon>
        <taxon>Basidiomycota</taxon>
        <taxon>Pucciniomycotina</taxon>
        <taxon>Microbotryomycetes</taxon>
        <taxon>Microbotryales</taxon>
        <taxon>Microbotryaceae</taxon>
        <taxon>Microbotryum</taxon>
    </lineage>
</organism>
<accession>A0A238F5F2</accession>
<dbReference type="GO" id="GO:0005634">
    <property type="term" value="C:nucleus"/>
    <property type="evidence" value="ECO:0007669"/>
    <property type="project" value="TreeGrafter"/>
</dbReference>
<feature type="compositionally biased region" description="Basic and acidic residues" evidence="1">
    <location>
        <begin position="959"/>
        <end position="971"/>
    </location>
</feature>
<evidence type="ECO:0000313" key="4">
    <source>
        <dbReference type="Proteomes" id="UP000198372"/>
    </source>
</evidence>
<dbReference type="STRING" id="269621.A0A238F5F2"/>
<feature type="compositionally biased region" description="Low complexity" evidence="1">
    <location>
        <begin position="463"/>
        <end position="472"/>
    </location>
</feature>
<evidence type="ECO:0000313" key="3">
    <source>
        <dbReference type="EMBL" id="SCV67959.1"/>
    </source>
</evidence>
<evidence type="ECO:0000259" key="2">
    <source>
        <dbReference type="PROSITE" id="PS50174"/>
    </source>
</evidence>